<reference evidence="6" key="1">
    <citation type="journal article" date="2013" name="Genetics">
        <title>The draft genome and transcriptome of Panagrellus redivivus are shaped by the harsh demands of a free-living lifestyle.</title>
        <authorList>
            <person name="Srinivasan J."/>
            <person name="Dillman A.R."/>
            <person name="Macchietto M.G."/>
            <person name="Heikkinen L."/>
            <person name="Lakso M."/>
            <person name="Fracchia K.M."/>
            <person name="Antoshechkin I."/>
            <person name="Mortazavi A."/>
            <person name="Wong G."/>
            <person name="Sternberg P.W."/>
        </authorList>
    </citation>
    <scope>NUCLEOTIDE SEQUENCE [LARGE SCALE GENOMIC DNA]</scope>
    <source>
        <strain evidence="6">MT8872</strain>
    </source>
</reference>
<accession>A0A7E4VG74</accession>
<feature type="region of interest" description="Disordered" evidence="4">
    <location>
        <begin position="2156"/>
        <end position="2609"/>
    </location>
</feature>
<organism evidence="6 7">
    <name type="scientific">Panagrellus redivivus</name>
    <name type="common">Microworm</name>
    <dbReference type="NCBI Taxonomy" id="6233"/>
    <lineage>
        <taxon>Eukaryota</taxon>
        <taxon>Metazoa</taxon>
        <taxon>Ecdysozoa</taxon>
        <taxon>Nematoda</taxon>
        <taxon>Chromadorea</taxon>
        <taxon>Rhabditida</taxon>
        <taxon>Tylenchina</taxon>
        <taxon>Panagrolaimomorpha</taxon>
        <taxon>Panagrolaimoidea</taxon>
        <taxon>Panagrolaimidae</taxon>
        <taxon>Panagrellus</taxon>
    </lineage>
</organism>
<dbReference type="GO" id="GO:0005634">
    <property type="term" value="C:nucleus"/>
    <property type="evidence" value="ECO:0007669"/>
    <property type="project" value="UniProtKB-SubCell"/>
</dbReference>
<dbReference type="PANTHER" id="PTHR12346">
    <property type="entry name" value="SIN3B-RELATED"/>
    <property type="match status" value="1"/>
</dbReference>
<reference evidence="7" key="2">
    <citation type="submission" date="2020-10" db="UniProtKB">
        <authorList>
            <consortium name="WormBaseParasite"/>
        </authorList>
    </citation>
    <scope>IDENTIFICATION</scope>
</reference>
<feature type="compositionally biased region" description="Acidic residues" evidence="4">
    <location>
        <begin position="1707"/>
        <end position="1759"/>
    </location>
</feature>
<feature type="compositionally biased region" description="Polar residues" evidence="4">
    <location>
        <begin position="96"/>
        <end position="113"/>
    </location>
</feature>
<dbReference type="SMART" id="SM00761">
    <property type="entry name" value="HDAC_interact"/>
    <property type="match status" value="1"/>
</dbReference>
<evidence type="ECO:0000256" key="2">
    <source>
        <dbReference type="ARBA" id="ARBA00023242"/>
    </source>
</evidence>
<feature type="compositionally biased region" description="Low complexity" evidence="4">
    <location>
        <begin position="229"/>
        <end position="251"/>
    </location>
</feature>
<feature type="compositionally biased region" description="Basic and acidic residues" evidence="4">
    <location>
        <begin position="1854"/>
        <end position="1865"/>
    </location>
</feature>
<keyword evidence="2 3" id="KW-0539">Nucleus</keyword>
<feature type="compositionally biased region" description="Polar residues" evidence="4">
    <location>
        <begin position="1948"/>
        <end position="1957"/>
    </location>
</feature>
<protein>
    <submittedName>
        <fullName evidence="7">HDAC_interact domain-containing protein</fullName>
    </submittedName>
</protein>
<evidence type="ECO:0000259" key="5">
    <source>
        <dbReference type="SMART" id="SM00761"/>
    </source>
</evidence>
<dbReference type="Proteomes" id="UP000492821">
    <property type="component" value="Unassembled WGS sequence"/>
</dbReference>
<feature type="compositionally biased region" description="Acidic residues" evidence="4">
    <location>
        <begin position="1656"/>
        <end position="1665"/>
    </location>
</feature>
<feature type="compositionally biased region" description="Low complexity" evidence="4">
    <location>
        <begin position="465"/>
        <end position="479"/>
    </location>
</feature>
<feature type="compositionally biased region" description="Acidic residues" evidence="4">
    <location>
        <begin position="2581"/>
        <end position="2598"/>
    </location>
</feature>
<feature type="compositionally biased region" description="Basic and acidic residues" evidence="4">
    <location>
        <begin position="2335"/>
        <end position="2348"/>
    </location>
</feature>
<sequence>MSDPPEQPPITTETSEHREDANIPTEQSNVNISIREDVPTTNEAEEELMEVDVTQEEVQDDECALEAVKSDETVLSGDVEGEVKKADEKPAGTEPSEATSSIEMPIEATSTTEEPMEIADSHVEPAPAPAFVPLENVEPVRHVPAFVPIENVDDPMDNEFASDEVIDDMGLDPVPSPKPVAAPKPEAVQQPETAPQPERQPSNVTFDDEFASNEVIPPELLDASPQPGPSTSLPGLPRSSPSLRQRSSSTPKPGSSEAPEKSASRRRQSKAKTRSERSKSSDDCARVRPFLPLSCARVRPFIRRVVPLRQTGDESRFGFIDPSVPRRRAVPWMPRQTDGAGSSQAASSSSNLNVLNPAAANQPQRLDPAMLALFERIRHQVAQGNGPFDGTPPRAGPSMPRPQPPPIAAILNAAATSNFPVVNDRPPLIGGVSTPRPNLMGVSGPQGFNQAPGPSVPAVRPPAPATVAQATQPAPSATVGPVPAPSTSTVAPMPSSGDFAIPTDSRTHSETPGPSTSSRHQPSETSDAENRARSDALSEPRRHARQKDAIEYLDEVKKRFPADIYANFLDVMKLFKLQNIDTINVIRRVCFLFSADMNLIVGFNNFLPQGFNIKVADEHVVAIRNPNGFCYTVDVRQPPDSQCCVAFSPQTRSILKAETQANGELTVTGVLKSDDPAENEAAANREAGQDGEPMEVDVPARPRRQRIFPKGPEGQALYSALTYLRVLKQRLPRSKFRQFKVVIDDCNLHEMSAPLARELFGQLKLVLQSDMDLLTGITCFVPELRPWCENGVMIRGDPNQSKAKEVQEYLMSKRIDRRRPVNSLMRQISQADVREFAFFTKFQVREAINNDRIFENFSRIMSLYNNNLITKSELLSILNRFFRGLPLLLREFKRIMNIDQEEDLARQPSLIPDPDDDFWDGTRTLHAEIAKREAKKPPNWAMIKHCGRSYRILPEKYRHKKCSGRTPEMAAVLNDSWIIIPKWQSEETTRASFKKSSLEEFLHRVEDERFEIDILRQVNRTAMTGLEKMQMYVERDSNYRPNERYECDSRVLMLRAIRRAYGENCSRVMEGLRMNPGMIAPTVMNRLRLKERDWQNLHDAFDLIWSDQAKKYWLKTQRAKEHKMSLAENRGLRGTAMLLVLEKLFIKRSGYEKIKLSDGPFRLPVKPTHSRNPKPPPEADAILEERRDRRWNPDPDSDDSDAELDDFPTCYPRGKCASTAVTIDFNIRWNRLYDLNQLLLRCLARIRENASTAEEKEELDVVEHFIREVLPAVFDIHPMRGNQSHPRKILGAASACQPRIFFADDVCIHVINLIHVVAIRLHKLAERAKILARTEQFENDLVQRRIKAWREAGEEPQPWTEGAWDRPSGWDLMLPKKAKVFDRYAVYLSDLQAVIDGKMTVKHFEEHAKSMYIGETFPIGGLDKYLITIIKQIQQIVTTPHMKHIVDQFWMNSIQTSARKYDKYIKEGTAAMDELMPDENHYVIEVFDARSTFIAFRLIKYQVTTESRKNRFRAAHWKTWKAFYRTEDDHVKSKSKIPTVPFVLVRNIREGWLNLGRFPVHGNYEIEAGSMSVDEEDDVTESVKQQPEPLDFEAMEVTDQEHAETEHLDVEMKEEPASERKPRRNSNDDMIISVDGDDEPIPTTSRQPPAPHVDEDAVFYEEELGDYERDNLLDAMNNDDNDNDVLGDSQYIRHSDDNGSGGSSYDSESEHEDGPLEDIELEDEPQAEEEAVILEESEYPYVSEDDEDYNPEKDDDNDDTVSKCEGDHVNPSFHFGDEVGDPFESMRPLVPEGEEVEGDDEFFEYSTESESDEEAEDSDDGMEGIEGDLLSTAGEAGNDADADSDASTDYEGDGLERCASPDRDSSTSGTDENIDDFEAAKALVTVAEKVLKCTREPSPDSSGSSSSDEDNNRQHAESRPRTTRRQRNVQALPPPVASTSVPVPPSLITPTPSTAVQVTLPRREPSPVSTILAESLSKRRGQRKPAEPVKPKKVRRRRARKPATPSTSSSPELGLHDSSPDDEEGDEEPAAPAPVKKAPSPPRPRSPHRIPSWFIDPDSEDSNSGETRITTIADVPPDHDRIRNLVSEAECKRRQNKFNANETYKTMKKEIRTLVRTDIVSDSEHDYDDVEIVEHGVKYMGMSLFDREFWSNKLQKKKAKAPSDSDEDDTGDSSPPKRRGSTAGRSRRGGRRGRGGRPRKNPVDSDAPGPSTTAIDEEDPDSDDSSSSPSPPPRKKSVSVESEIQSITSEGVPEIYVRLTPSPHVTSESDYSDEEYEDEDPYSDEEPTTSGTMPQPEDPREESKTPASSRSSGSPFPAPSGSASTALAELMIEARPAHSETPETEPREINLPGAPRMYDDDEPEDARGGSTRCSSPDMDRDFHMLQDCDGEVEVARGDRRGRSRSRSRSPLDSRSLTDYDDEPLDRSPPRRIMTRSRSRSRQPAPMVDEAASIEPMDTLAEVVDTDERLDSPVEVSEPVKDEDEVLEEGSPVSKDIEPKSPATEPEIMEAAPTEAKEGAEPSEVDIAEPAASEKSKSNSPAVEQVPMEVASTDVKEESEMPAVPDTDEVTEPAPMETSSSENDEMQVDDGEAEAEPIEADSPLHEDADLEEDMEPAVEKVIDEIESDYVDVPRPKKAIIWMSDELAELCEADKCENVTVLLNRTAPNFMYRFGAFRMTKKRDYSRLIKSERFEEWLEHHRSGTRTRQHRQAAVFEHTPDSRAFRVPHIPTTEETDEDAVVFDKELKADVERRDQAMAAAEKKLRKQTDKLARALALHRAQQAPKPSGRGRKGSKRTSDAPQSVEPRKKSTSTHEKSTSRSRNVK</sequence>
<dbReference type="InterPro" id="IPR036600">
    <property type="entry name" value="PAH_sf"/>
</dbReference>
<feature type="region of interest" description="Disordered" evidence="4">
    <location>
        <begin position="66"/>
        <end position="117"/>
    </location>
</feature>
<keyword evidence="6" id="KW-1185">Reference proteome</keyword>
<feature type="compositionally biased region" description="Acidic residues" evidence="4">
    <location>
        <begin position="2270"/>
        <end position="2287"/>
    </location>
</feature>
<feature type="compositionally biased region" description="Basic residues" evidence="4">
    <location>
        <begin position="2176"/>
        <end position="2200"/>
    </location>
</feature>
<feature type="compositionally biased region" description="Basic and acidic residues" evidence="4">
    <location>
        <begin position="2377"/>
        <end position="2386"/>
    </location>
</feature>
<evidence type="ECO:0000313" key="7">
    <source>
        <dbReference type="WBParaSite" id="Pan_g20686.t1"/>
    </source>
</evidence>
<feature type="region of interest" description="Disordered" evidence="4">
    <location>
        <begin position="1162"/>
        <end position="1204"/>
    </location>
</feature>
<feature type="compositionally biased region" description="Polar residues" evidence="4">
    <location>
        <begin position="510"/>
        <end position="525"/>
    </location>
</feature>
<feature type="region of interest" description="Disordered" evidence="4">
    <location>
        <begin position="1891"/>
        <end position="2066"/>
    </location>
</feature>
<dbReference type="Pfam" id="PF08295">
    <property type="entry name" value="Sin3_corepress"/>
    <property type="match status" value="1"/>
</dbReference>
<feature type="compositionally biased region" description="Basic and acidic residues" evidence="4">
    <location>
        <begin position="2804"/>
        <end position="2817"/>
    </location>
</feature>
<dbReference type="Pfam" id="PF02671">
    <property type="entry name" value="PAH"/>
    <property type="match status" value="2"/>
</dbReference>
<feature type="region of interest" description="Disordered" evidence="4">
    <location>
        <begin position="443"/>
        <end position="545"/>
    </location>
</feature>
<feature type="compositionally biased region" description="Low complexity" evidence="4">
    <location>
        <begin position="183"/>
        <end position="192"/>
    </location>
</feature>
<feature type="compositionally biased region" description="Acidic residues" evidence="4">
    <location>
        <begin position="1195"/>
        <end position="1204"/>
    </location>
</feature>
<feature type="compositionally biased region" description="Basic and acidic residues" evidence="4">
    <location>
        <begin position="528"/>
        <end position="545"/>
    </location>
</feature>
<feature type="compositionally biased region" description="Acidic residues" evidence="4">
    <location>
        <begin position="1792"/>
        <end position="1826"/>
    </location>
</feature>
<evidence type="ECO:0000256" key="3">
    <source>
        <dbReference type="PROSITE-ProRule" id="PRU00810"/>
    </source>
</evidence>
<feature type="compositionally biased region" description="Low complexity" evidence="4">
    <location>
        <begin position="2305"/>
        <end position="2326"/>
    </location>
</feature>
<feature type="compositionally biased region" description="Basic residues" evidence="4">
    <location>
        <begin position="1991"/>
        <end position="2001"/>
    </location>
</feature>
<dbReference type="InterPro" id="IPR039774">
    <property type="entry name" value="Sin3-like"/>
</dbReference>
<dbReference type="PROSITE" id="PS51477">
    <property type="entry name" value="PAH"/>
    <property type="match status" value="1"/>
</dbReference>
<evidence type="ECO:0000256" key="1">
    <source>
        <dbReference type="ARBA" id="ARBA00004123"/>
    </source>
</evidence>
<comment type="subcellular location">
    <subcellularLocation>
        <location evidence="1 3">Nucleus</location>
    </subcellularLocation>
</comment>
<dbReference type="InterPro" id="IPR031693">
    <property type="entry name" value="Sin3_C"/>
</dbReference>
<feature type="compositionally biased region" description="Acidic residues" evidence="4">
    <location>
        <begin position="1838"/>
        <end position="1853"/>
    </location>
</feature>
<feature type="compositionally biased region" description="Acidic residues" evidence="4">
    <location>
        <begin position="151"/>
        <end position="170"/>
    </location>
</feature>
<feature type="compositionally biased region" description="Basic and acidic residues" evidence="4">
    <location>
        <begin position="1183"/>
        <end position="1193"/>
    </location>
</feature>
<feature type="compositionally biased region" description="Basic and acidic residues" evidence="4">
    <location>
        <begin position="81"/>
        <end position="91"/>
    </location>
</feature>
<feature type="region of interest" description="Disordered" evidence="4">
    <location>
        <begin position="2774"/>
        <end position="2824"/>
    </location>
</feature>
<dbReference type="SUPFAM" id="SSF47762">
    <property type="entry name" value="PAH2 domain"/>
    <property type="match status" value="2"/>
</dbReference>
<feature type="domain" description="Histone deacetylase interacting" evidence="5">
    <location>
        <begin position="942"/>
        <end position="1043"/>
    </location>
</feature>
<dbReference type="Pfam" id="PF16879">
    <property type="entry name" value="Sin3a_C"/>
    <property type="match status" value="1"/>
</dbReference>
<dbReference type="Gene3D" id="1.20.1160.11">
    <property type="entry name" value="Paired amphipathic helix"/>
    <property type="match status" value="2"/>
</dbReference>
<name>A0A7E4VG74_PANRE</name>
<dbReference type="GO" id="GO:0003714">
    <property type="term" value="F:transcription corepressor activity"/>
    <property type="evidence" value="ECO:0007669"/>
    <property type="project" value="InterPro"/>
</dbReference>
<dbReference type="InterPro" id="IPR003822">
    <property type="entry name" value="PAH"/>
</dbReference>
<evidence type="ECO:0000256" key="4">
    <source>
        <dbReference type="SAM" id="MobiDB-lite"/>
    </source>
</evidence>
<proteinExistence type="predicted"/>
<feature type="region of interest" description="Disordered" evidence="4">
    <location>
        <begin position="1571"/>
        <end position="1874"/>
    </location>
</feature>
<feature type="compositionally biased region" description="Basic and acidic residues" evidence="4">
    <location>
        <begin position="1599"/>
        <end position="1620"/>
    </location>
</feature>
<feature type="compositionally biased region" description="Basic and acidic residues" evidence="4">
    <location>
        <begin position="1910"/>
        <end position="1920"/>
    </location>
</feature>
<dbReference type="WBParaSite" id="Pan_g20686.t1">
    <property type="protein sequence ID" value="Pan_g20686.t1"/>
    <property type="gene ID" value="Pan_g20686"/>
</dbReference>
<feature type="region of interest" description="Disordered" evidence="4">
    <location>
        <begin position="1"/>
        <end position="36"/>
    </location>
</feature>
<feature type="region of interest" description="Disordered" evidence="4">
    <location>
        <begin position="676"/>
        <end position="696"/>
    </location>
</feature>
<feature type="compositionally biased region" description="Basic and acidic residues" evidence="4">
    <location>
        <begin position="273"/>
        <end position="286"/>
    </location>
</feature>
<feature type="compositionally biased region" description="Pro residues" evidence="4">
    <location>
        <begin position="1932"/>
        <end position="1947"/>
    </location>
</feature>
<dbReference type="InterPro" id="IPR013194">
    <property type="entry name" value="HDAC_interact_dom"/>
</dbReference>
<feature type="compositionally biased region" description="Acidic residues" evidence="4">
    <location>
        <begin position="2020"/>
        <end position="2029"/>
    </location>
</feature>
<feature type="region of interest" description="Disordered" evidence="4">
    <location>
        <begin position="150"/>
        <end position="286"/>
    </location>
</feature>
<evidence type="ECO:0000313" key="6">
    <source>
        <dbReference type="Proteomes" id="UP000492821"/>
    </source>
</evidence>
<feature type="compositionally biased region" description="Acidic residues" evidence="4">
    <location>
        <begin position="2215"/>
        <end position="2224"/>
    </location>
</feature>